<comment type="caution">
    <text evidence="4">The sequence shown here is derived from an EMBL/GenBank/DDBJ whole genome shotgun (WGS) entry which is preliminary data.</text>
</comment>
<sequence length="1537" mass="172660">MFIFFFFFILGFSNPDCTIDLSIYTYYLILTDEGVIINQSKSGQSDYNTIFSKNTIINGTVYLNIDVILGQKEYLQLVISTITQTPNNLDLFLKKSGNIENSMNICFADTWNVQNIVNFTFHTNIDLSYILPSNVNIKAFSIDDNKIIAQILPEEQRKSITICYYSDQCSQYSVEENENYLTAKNFHFLNKISSIFEKSTKLRLLLTKIETVDELPYIDWSEFSFFEEKPKLEFIGLIQGTPSKFDLFSFSGNFPQFIVENVQFTNKENDESLRFSVDEVFVKDTNNVFPDVGTFSVDATREYRKSDSGESPFQKITGIYTSVFDIFPDFESNGDLILTVNKETIDISKSDSSIISTIPNLDSKERLIYITDQKNPNRNKISIKPGTDVDQLFDMRIVNCDQILIEISGWNDAKYAEKKITFYSNDLSISTTDSFLRYTHYDLQMNILDDNTDSHTSYSFCLGLEECHIPHLQESEYLRVRIQGDNVSDVISNLYDFLDRHQSIVDVGLVFDARFSEQSFDLESHLSADSFNNIIFYGGDDRTSLTKVNLISLPSVEYLTVNIWNCIINFEFNCTVQDLVLTDNGGYTGDGFTHESMTSIQNVDISNDDVNLSIFEDEIECLGVRTNSKSMMIFFITVGDSPHQITFDTKVPNPFKLSLIFLCADDSYGAIFPISISDSWSQLSNETEGSIAISIYDGSNVVYKSINSKVRVSVSNIQMSLLSQIPAGCEQDKIVNCYNSDVCNQLGDLSISEDEIYITTRTEKEFSYLIDLIKADAEKKYQYLRLILSETSKIKFQEIPSDQVDQVQLYRMRDDWYQFVSLSYEIDTSNIKSLLLNQVGLKFENTTKLFHFKELVAVDAPSLFPSEESSKYNVKIDVLRIHCIKSHQYSGLEMYYDRIENIVYELFTDLQNKDYIISVCKNTVYLNADMNNYNSCDCSFPGVVPSKSYFLIHGSSESNHEVIFSRYDDSLTQANCVIDNTTTEITINFTCQPDAVENFFLNVYTFNDNKVQIGSGNCSHIESNIIHYPFNSTEESGSQSQAGLSSASDELISDLSISSESKDEDIGNRSSSEDNKDESDLDFTSSKTSEELGESSHNKGDKDEPEAVLSSSKSDDDSPTSEVTTITDAATPSAESPIEDDIPELPVENTDSTSSSFELTSDGFVSQETGQEKSEKPLSKSPTTINTITFTQTAITITESGSFTAANPLYFVAAHPSSTITIGKEVSHSNIGITSANNPTVHLQKSDNPVSFMNNISGKPQYILITSPQTDQKDIQISQFSLREVNNRRGDFSIVLPPTVTLVSFTSLLMSRRSSFSVTAARSQSSKANMKLFDEAAAPKVRVKETVAVSQSSEASFTNVEIEGTLSVHDNSISKFNSNSNFSENSKIELIIQKVKTYSEDETPFIYFERSLNSVPSEIILSSNDPINVVDLPLLSSEKFENCEALTYKIVFKSGKHGKIDAKCSDIEGLRVLSITADENHENEKKKGKIGAGGIAGIVIACIVIVAAVIGVTIYLMKRKRDDHMPLVNEETDDMEI</sequence>
<evidence type="ECO:0000313" key="5">
    <source>
        <dbReference type="Proteomes" id="UP001470230"/>
    </source>
</evidence>
<feature type="signal peptide" evidence="3">
    <location>
        <begin position="1"/>
        <end position="15"/>
    </location>
</feature>
<evidence type="ECO:0000256" key="1">
    <source>
        <dbReference type="SAM" id="MobiDB-lite"/>
    </source>
</evidence>
<dbReference type="EMBL" id="JAPFFF010000059">
    <property type="protein sequence ID" value="KAK8837449.1"/>
    <property type="molecule type" value="Genomic_DNA"/>
</dbReference>
<dbReference type="Proteomes" id="UP001470230">
    <property type="component" value="Unassembled WGS sequence"/>
</dbReference>
<evidence type="ECO:0000256" key="2">
    <source>
        <dbReference type="SAM" id="Phobius"/>
    </source>
</evidence>
<evidence type="ECO:0000256" key="3">
    <source>
        <dbReference type="SAM" id="SignalP"/>
    </source>
</evidence>
<feature type="compositionally biased region" description="Basic and acidic residues" evidence="1">
    <location>
        <begin position="1088"/>
        <end position="1102"/>
    </location>
</feature>
<feature type="compositionally biased region" description="Basic and acidic residues" evidence="1">
    <location>
        <begin position="1060"/>
        <end position="1074"/>
    </location>
</feature>
<protein>
    <submittedName>
        <fullName evidence="4">Uncharacterized protein</fullName>
    </submittedName>
</protein>
<keyword evidence="2" id="KW-1133">Transmembrane helix</keyword>
<gene>
    <name evidence="4" type="ORF">M9Y10_036446</name>
</gene>
<reference evidence="4 5" key="1">
    <citation type="submission" date="2024-04" db="EMBL/GenBank/DDBJ databases">
        <title>Tritrichomonas musculus Genome.</title>
        <authorList>
            <person name="Alves-Ferreira E."/>
            <person name="Grigg M."/>
            <person name="Lorenzi H."/>
            <person name="Galac M."/>
        </authorList>
    </citation>
    <scope>NUCLEOTIDE SEQUENCE [LARGE SCALE GENOMIC DNA]</scope>
    <source>
        <strain evidence="4 5">EAF2021</strain>
    </source>
</reference>
<feature type="compositionally biased region" description="Polar residues" evidence="1">
    <location>
        <begin position="1120"/>
        <end position="1134"/>
    </location>
</feature>
<organism evidence="4 5">
    <name type="scientific">Tritrichomonas musculus</name>
    <dbReference type="NCBI Taxonomy" id="1915356"/>
    <lineage>
        <taxon>Eukaryota</taxon>
        <taxon>Metamonada</taxon>
        <taxon>Parabasalia</taxon>
        <taxon>Tritrichomonadida</taxon>
        <taxon>Tritrichomonadidae</taxon>
        <taxon>Tritrichomonas</taxon>
    </lineage>
</organism>
<name>A0ABR2GU30_9EUKA</name>
<feature type="region of interest" description="Disordered" evidence="1">
    <location>
        <begin position="1032"/>
        <end position="1181"/>
    </location>
</feature>
<accession>A0ABR2GU30</accession>
<keyword evidence="3" id="KW-0732">Signal</keyword>
<keyword evidence="2" id="KW-0472">Membrane</keyword>
<feature type="compositionally biased region" description="Polar residues" evidence="1">
    <location>
        <begin position="1149"/>
        <end position="1169"/>
    </location>
</feature>
<proteinExistence type="predicted"/>
<feature type="compositionally biased region" description="Low complexity" evidence="1">
    <location>
        <begin position="1034"/>
        <end position="1059"/>
    </location>
</feature>
<evidence type="ECO:0000313" key="4">
    <source>
        <dbReference type="EMBL" id="KAK8837449.1"/>
    </source>
</evidence>
<keyword evidence="5" id="KW-1185">Reference proteome</keyword>
<feature type="transmembrane region" description="Helical" evidence="2">
    <location>
        <begin position="1490"/>
        <end position="1516"/>
    </location>
</feature>
<keyword evidence="2" id="KW-0812">Transmembrane</keyword>
<feature type="chain" id="PRO_5047089604" evidence="3">
    <location>
        <begin position="16"/>
        <end position="1537"/>
    </location>
</feature>